<dbReference type="SUPFAM" id="SSF55194">
    <property type="entry name" value="Ribosome recycling factor, RRF"/>
    <property type="match status" value="1"/>
</dbReference>
<name>A0AAD9MNL6_PROWI</name>
<evidence type="ECO:0000256" key="3">
    <source>
        <dbReference type="ARBA" id="ARBA00014063"/>
    </source>
</evidence>
<proteinExistence type="inferred from homology"/>
<comment type="similarity">
    <text evidence="2">Belongs to the RRF family.</text>
</comment>
<keyword evidence="8" id="KW-1185">Reference proteome</keyword>
<comment type="caution">
    <text evidence="7">The sequence shown here is derived from an EMBL/GenBank/DDBJ whole genome shotgun (WGS) entry which is preliminary data.</text>
</comment>
<dbReference type="InterPro" id="IPR036191">
    <property type="entry name" value="RRF_sf"/>
</dbReference>
<dbReference type="InterPro" id="IPR023584">
    <property type="entry name" value="Ribosome_recyc_fac_dom"/>
</dbReference>
<dbReference type="Proteomes" id="UP001255856">
    <property type="component" value="Unassembled WGS sequence"/>
</dbReference>
<reference evidence="7" key="1">
    <citation type="submission" date="2021-01" db="EMBL/GenBank/DDBJ databases">
        <authorList>
            <person name="Eckstrom K.M.E."/>
        </authorList>
    </citation>
    <scope>NUCLEOTIDE SEQUENCE</scope>
    <source>
        <strain evidence="7">UVCC 0001</strain>
    </source>
</reference>
<dbReference type="Gene3D" id="3.30.1360.40">
    <property type="match status" value="1"/>
</dbReference>
<comment type="function">
    <text evidence="1">Responsible for the release of ribosomes from messenger RNA at the termination of chloroplastic protein biosynthesis.</text>
</comment>
<evidence type="ECO:0000313" key="8">
    <source>
        <dbReference type="Proteomes" id="UP001255856"/>
    </source>
</evidence>
<evidence type="ECO:0000256" key="2">
    <source>
        <dbReference type="ARBA" id="ARBA00005912"/>
    </source>
</evidence>
<dbReference type="AlphaFoldDB" id="A0AAD9MNL6"/>
<dbReference type="GO" id="GO:0043023">
    <property type="term" value="F:ribosomal large subunit binding"/>
    <property type="evidence" value="ECO:0007669"/>
    <property type="project" value="TreeGrafter"/>
</dbReference>
<evidence type="ECO:0000256" key="4">
    <source>
        <dbReference type="ARBA" id="ARBA00022917"/>
    </source>
</evidence>
<dbReference type="EMBL" id="JASFZW010000003">
    <property type="protein sequence ID" value="KAK2079051.1"/>
    <property type="molecule type" value="Genomic_DNA"/>
</dbReference>
<dbReference type="Pfam" id="PF01765">
    <property type="entry name" value="RRF"/>
    <property type="match status" value="1"/>
</dbReference>
<dbReference type="InterPro" id="IPR002661">
    <property type="entry name" value="Ribosome_recyc_fac"/>
</dbReference>
<dbReference type="Gene3D" id="1.10.132.20">
    <property type="entry name" value="Ribosome-recycling factor"/>
    <property type="match status" value="1"/>
</dbReference>
<dbReference type="FunFam" id="3.30.1360.40:FF:000001">
    <property type="entry name" value="Ribosome-recycling factor"/>
    <property type="match status" value="1"/>
</dbReference>
<dbReference type="GO" id="GO:0006412">
    <property type="term" value="P:translation"/>
    <property type="evidence" value="ECO:0007669"/>
    <property type="project" value="UniProtKB-KW"/>
</dbReference>
<feature type="domain" description="Ribosome recycling factor" evidence="6">
    <location>
        <begin position="14"/>
        <end position="155"/>
    </location>
</feature>
<organism evidence="7 8">
    <name type="scientific">Prototheca wickerhamii</name>
    <dbReference type="NCBI Taxonomy" id="3111"/>
    <lineage>
        <taxon>Eukaryota</taxon>
        <taxon>Viridiplantae</taxon>
        <taxon>Chlorophyta</taxon>
        <taxon>core chlorophytes</taxon>
        <taxon>Trebouxiophyceae</taxon>
        <taxon>Chlorellales</taxon>
        <taxon>Chlorellaceae</taxon>
        <taxon>Prototheca</taxon>
    </lineage>
</organism>
<gene>
    <name evidence="7" type="ORF">QBZ16_002741</name>
</gene>
<evidence type="ECO:0000256" key="1">
    <source>
        <dbReference type="ARBA" id="ARBA00002952"/>
    </source>
</evidence>
<evidence type="ECO:0000313" key="7">
    <source>
        <dbReference type="EMBL" id="KAK2079051.1"/>
    </source>
</evidence>
<keyword evidence="4" id="KW-0648">Protein biosynthesis</keyword>
<accession>A0AAD9MNL6</accession>
<sequence>MQFSANFRRSEPAVDYYGASTPIRQLATVTAPAADALLIQPYDPATIVLIEKALSHSDLGMTPTNDGRCIRLRLPTLTKERRRELSKVVNRLGEEGRVALRNVRREALKAVERQEKEGLLGEDDRRSLEAAVKKLMARHEGDLDKISKKKQQELLSV</sequence>
<evidence type="ECO:0000259" key="6">
    <source>
        <dbReference type="Pfam" id="PF01765"/>
    </source>
</evidence>
<dbReference type="PANTHER" id="PTHR20982">
    <property type="entry name" value="RIBOSOME RECYCLING FACTOR"/>
    <property type="match status" value="1"/>
</dbReference>
<evidence type="ECO:0000256" key="5">
    <source>
        <dbReference type="ARBA" id="ARBA00032397"/>
    </source>
</evidence>
<protein>
    <recommendedName>
        <fullName evidence="3">Ribosome-recycling factor, chloroplastic</fullName>
    </recommendedName>
    <alternativeName>
        <fullName evidence="5">Ribosome-releasing factor, chloroplastic</fullName>
    </alternativeName>
</protein>
<dbReference type="PANTHER" id="PTHR20982:SF3">
    <property type="entry name" value="MITOCHONDRIAL RIBOSOME RECYCLING FACTOR PSEUDO 1"/>
    <property type="match status" value="1"/>
</dbReference>